<dbReference type="PROSITE" id="PS51021">
    <property type="entry name" value="BAR"/>
    <property type="match status" value="1"/>
</dbReference>
<comment type="subcellular location">
    <subcellularLocation>
        <location evidence="2">Cytoplasm</location>
    </subcellularLocation>
    <subcellularLocation>
        <location evidence="1">Endomembrane system</location>
    </subcellularLocation>
</comment>
<dbReference type="GO" id="GO:0005737">
    <property type="term" value="C:cytoplasm"/>
    <property type="evidence" value="ECO:0007669"/>
    <property type="project" value="UniProtKB-SubCell"/>
</dbReference>
<feature type="compositionally biased region" description="Low complexity" evidence="9">
    <location>
        <begin position="339"/>
        <end position="372"/>
    </location>
</feature>
<feature type="compositionally biased region" description="Basic and acidic residues" evidence="9">
    <location>
        <begin position="297"/>
        <end position="306"/>
    </location>
</feature>
<evidence type="ECO:0000256" key="7">
    <source>
        <dbReference type="PROSITE-ProRule" id="PRU00192"/>
    </source>
</evidence>
<dbReference type="PANTHER" id="PTHR46514:SF3">
    <property type="entry name" value="AMPHIPHYSIN"/>
    <property type="match status" value="1"/>
</dbReference>
<keyword evidence="5 8" id="KW-0175">Coiled coil</keyword>
<reference evidence="12" key="1">
    <citation type="submission" date="2021-11" db="EMBL/GenBank/DDBJ databases">
        <authorList>
            <person name="Schell T."/>
        </authorList>
    </citation>
    <scope>NUCLEOTIDE SEQUENCE</scope>
    <source>
        <strain evidence="12">M5</strain>
    </source>
</reference>
<evidence type="ECO:0000259" key="11">
    <source>
        <dbReference type="PROSITE" id="PS51021"/>
    </source>
</evidence>
<dbReference type="GO" id="GO:0005543">
    <property type="term" value="F:phospholipid binding"/>
    <property type="evidence" value="ECO:0007669"/>
    <property type="project" value="TreeGrafter"/>
</dbReference>
<feature type="region of interest" description="Disordered" evidence="9">
    <location>
        <begin position="339"/>
        <end position="379"/>
    </location>
</feature>
<gene>
    <name evidence="12" type="ORF">DGAL_LOCUS10449</name>
</gene>
<evidence type="ECO:0000256" key="6">
    <source>
        <dbReference type="ARBA" id="ARBA00023136"/>
    </source>
</evidence>
<dbReference type="GO" id="GO:0005886">
    <property type="term" value="C:plasma membrane"/>
    <property type="evidence" value="ECO:0007669"/>
    <property type="project" value="TreeGrafter"/>
</dbReference>
<dbReference type="SUPFAM" id="SSF103657">
    <property type="entry name" value="BAR/IMD domain-like"/>
    <property type="match status" value="1"/>
</dbReference>
<dbReference type="InterPro" id="IPR003005">
    <property type="entry name" value="Amphiphysin"/>
</dbReference>
<comment type="caution">
    <text evidence="12">The sequence shown here is derived from an EMBL/GenBank/DDBJ whole genome shotgun (WGS) entry which is preliminary data.</text>
</comment>
<evidence type="ECO:0000256" key="2">
    <source>
        <dbReference type="ARBA" id="ARBA00004496"/>
    </source>
</evidence>
<dbReference type="PRINTS" id="PR01251">
    <property type="entry name" value="AMPHIPHYSIN"/>
</dbReference>
<keyword evidence="4" id="KW-0963">Cytoplasm</keyword>
<dbReference type="PROSITE" id="PS50002">
    <property type="entry name" value="SH3"/>
    <property type="match status" value="1"/>
</dbReference>
<dbReference type="Gene3D" id="1.20.1270.60">
    <property type="entry name" value="Arfaptin homology (AH) domain/BAR domain"/>
    <property type="match status" value="1"/>
</dbReference>
<dbReference type="AlphaFoldDB" id="A0A8J2RM57"/>
<dbReference type="EMBL" id="CAKKLH010000257">
    <property type="protein sequence ID" value="CAH0107158.1"/>
    <property type="molecule type" value="Genomic_DNA"/>
</dbReference>
<dbReference type="FunFam" id="2.30.30.40:FF:000172">
    <property type="entry name" value="Amphiphysin, isoform B"/>
    <property type="match status" value="1"/>
</dbReference>
<evidence type="ECO:0000256" key="4">
    <source>
        <dbReference type="ARBA" id="ARBA00022490"/>
    </source>
</evidence>
<evidence type="ECO:0000256" key="8">
    <source>
        <dbReference type="SAM" id="Coils"/>
    </source>
</evidence>
<dbReference type="InterPro" id="IPR004148">
    <property type="entry name" value="BAR_dom"/>
</dbReference>
<dbReference type="InterPro" id="IPR027267">
    <property type="entry name" value="AH/BAR_dom_sf"/>
</dbReference>
<feature type="domain" description="BAR" evidence="11">
    <location>
        <begin position="25"/>
        <end position="241"/>
    </location>
</feature>
<dbReference type="PRINTS" id="PR00452">
    <property type="entry name" value="SH3DOMAIN"/>
</dbReference>
<evidence type="ECO:0000313" key="13">
    <source>
        <dbReference type="Proteomes" id="UP000789390"/>
    </source>
</evidence>
<keyword evidence="13" id="KW-1185">Reference proteome</keyword>
<dbReference type="Gene3D" id="2.30.30.40">
    <property type="entry name" value="SH3 Domains"/>
    <property type="match status" value="1"/>
</dbReference>
<keyword evidence="3 7" id="KW-0728">SH3 domain</keyword>
<feature type="region of interest" description="Disordered" evidence="9">
    <location>
        <begin position="236"/>
        <end position="321"/>
    </location>
</feature>
<sequence>MASESKGLVFATAVKKHAGRAKEKILQKVGKVDRTADEIFDDHVQNFNKQQNAANKLQKELNNYIRCVKAMQAASKTLYECMSEVYEPDWTGHDLLTVQSQNIEMLWQDLGHKMTDQVLIPLNTYQGQFPEMRKKIEKRGRKLVDYDGQRHSFQALQSSKKREEVKIGRAKEQLEEAKRTFAVFNAELNEELPSLYDSRLPFFITNLQTLFSAEQVFHSELSKVHGELESIIDKLAKESSGRTSSSHYRRSSPPTQMLSSPGSNSLNSPENVGSRSSRHGRTEQDDENNSPFHDHHHNNQNDHDNYSKQSGGIAGGTGGIGGLKDYEPVEVGAQVGEITTTTPTNNGAGAVTTNGVNKSPPSSGGPGATAPARNTNQRPGVEELYDIPIGATTDNLPPGVLYRVRATYKYQAEDEDELSLEVGDTVQVIEYEDPEEQEEGWLMGIKEATGRQGLFPANFTRPI</sequence>
<feature type="compositionally biased region" description="Polar residues" evidence="9">
    <location>
        <begin position="241"/>
        <end position="257"/>
    </location>
</feature>
<evidence type="ECO:0000313" key="12">
    <source>
        <dbReference type="EMBL" id="CAH0107158.1"/>
    </source>
</evidence>
<dbReference type="OrthoDB" id="446293at2759"/>
<feature type="domain" description="SH3" evidence="10">
    <location>
        <begin position="399"/>
        <end position="463"/>
    </location>
</feature>
<feature type="compositionally biased region" description="Gly residues" evidence="9">
    <location>
        <begin position="312"/>
        <end position="321"/>
    </location>
</feature>
<feature type="compositionally biased region" description="Low complexity" evidence="9">
    <location>
        <begin position="258"/>
        <end position="269"/>
    </location>
</feature>
<name>A0A8J2RM57_9CRUS</name>
<evidence type="ECO:0000259" key="10">
    <source>
        <dbReference type="PROSITE" id="PS50002"/>
    </source>
</evidence>
<dbReference type="Pfam" id="PF14604">
    <property type="entry name" value="SH3_9"/>
    <property type="match status" value="1"/>
</dbReference>
<dbReference type="PANTHER" id="PTHR46514">
    <property type="entry name" value="AMPHIPHYSIN"/>
    <property type="match status" value="1"/>
</dbReference>
<proteinExistence type="predicted"/>
<dbReference type="SUPFAM" id="SSF50044">
    <property type="entry name" value="SH3-domain"/>
    <property type="match status" value="1"/>
</dbReference>
<protein>
    <recommendedName>
        <fullName evidence="14">Endophilin-A</fullName>
    </recommendedName>
</protein>
<evidence type="ECO:0000256" key="9">
    <source>
        <dbReference type="SAM" id="MobiDB-lite"/>
    </source>
</evidence>
<evidence type="ECO:0000256" key="5">
    <source>
        <dbReference type="ARBA" id="ARBA00023054"/>
    </source>
</evidence>
<dbReference type="GO" id="GO:0012505">
    <property type="term" value="C:endomembrane system"/>
    <property type="evidence" value="ECO:0007669"/>
    <property type="project" value="UniProtKB-SubCell"/>
</dbReference>
<evidence type="ECO:0008006" key="14">
    <source>
        <dbReference type="Google" id="ProtNLM"/>
    </source>
</evidence>
<dbReference type="SMART" id="SM00721">
    <property type="entry name" value="BAR"/>
    <property type="match status" value="1"/>
</dbReference>
<dbReference type="Proteomes" id="UP000789390">
    <property type="component" value="Unassembled WGS sequence"/>
</dbReference>
<evidence type="ECO:0000256" key="3">
    <source>
        <dbReference type="ARBA" id="ARBA00022443"/>
    </source>
</evidence>
<dbReference type="SMART" id="SM00326">
    <property type="entry name" value="SH3"/>
    <property type="match status" value="1"/>
</dbReference>
<dbReference type="CDD" id="cd07588">
    <property type="entry name" value="BAR_Amphiphysin"/>
    <property type="match status" value="1"/>
</dbReference>
<dbReference type="FunFam" id="1.20.1270.60:FF:000013">
    <property type="entry name" value="Amphiphysin isoform 2"/>
    <property type="match status" value="1"/>
</dbReference>
<feature type="coiled-coil region" evidence="8">
    <location>
        <begin position="40"/>
        <end position="74"/>
    </location>
</feature>
<organism evidence="12 13">
    <name type="scientific">Daphnia galeata</name>
    <dbReference type="NCBI Taxonomy" id="27404"/>
    <lineage>
        <taxon>Eukaryota</taxon>
        <taxon>Metazoa</taxon>
        <taxon>Ecdysozoa</taxon>
        <taxon>Arthropoda</taxon>
        <taxon>Crustacea</taxon>
        <taxon>Branchiopoda</taxon>
        <taxon>Diplostraca</taxon>
        <taxon>Cladocera</taxon>
        <taxon>Anomopoda</taxon>
        <taxon>Daphniidae</taxon>
        <taxon>Daphnia</taxon>
    </lineage>
</organism>
<feature type="coiled-coil region" evidence="8">
    <location>
        <begin position="160"/>
        <end position="187"/>
    </location>
</feature>
<dbReference type="InterPro" id="IPR036028">
    <property type="entry name" value="SH3-like_dom_sf"/>
</dbReference>
<evidence type="ECO:0000256" key="1">
    <source>
        <dbReference type="ARBA" id="ARBA00004308"/>
    </source>
</evidence>
<dbReference type="InterPro" id="IPR001452">
    <property type="entry name" value="SH3_domain"/>
</dbReference>
<dbReference type="Pfam" id="PF03114">
    <property type="entry name" value="BAR"/>
    <property type="match status" value="1"/>
</dbReference>
<keyword evidence="6" id="KW-0472">Membrane</keyword>
<accession>A0A8J2RM57</accession>